<feature type="transmembrane region" description="Helical" evidence="3">
    <location>
        <begin position="12"/>
        <end position="31"/>
    </location>
</feature>
<dbReference type="InterPro" id="IPR002656">
    <property type="entry name" value="Acyl_transf_3_dom"/>
</dbReference>
<dbReference type="RefSeq" id="WP_094017486.1">
    <property type="nucleotide sequence ID" value="NZ_NMQW01000039.1"/>
</dbReference>
<protein>
    <recommendedName>
        <fullName evidence="4">Acyltransferase 3 domain-containing protein</fullName>
    </recommendedName>
</protein>
<feature type="transmembrane region" description="Helical" evidence="3">
    <location>
        <begin position="163"/>
        <end position="182"/>
    </location>
</feature>
<evidence type="ECO:0000313" key="6">
    <source>
        <dbReference type="Proteomes" id="UP000215509"/>
    </source>
</evidence>
<name>A0A229ULE3_9BACL</name>
<keyword evidence="3" id="KW-1133">Transmembrane helix</keyword>
<feature type="transmembrane region" description="Helical" evidence="3">
    <location>
        <begin position="243"/>
        <end position="263"/>
    </location>
</feature>
<feature type="transmembrane region" description="Helical" evidence="3">
    <location>
        <begin position="219"/>
        <end position="237"/>
    </location>
</feature>
<dbReference type="InterPro" id="IPR050879">
    <property type="entry name" value="Acyltransferase_3"/>
</dbReference>
<feature type="transmembrane region" description="Helical" evidence="3">
    <location>
        <begin position="51"/>
        <end position="69"/>
    </location>
</feature>
<dbReference type="GO" id="GO:0000271">
    <property type="term" value="P:polysaccharide biosynthetic process"/>
    <property type="evidence" value="ECO:0007669"/>
    <property type="project" value="TreeGrafter"/>
</dbReference>
<feature type="transmembrane region" description="Helical" evidence="3">
    <location>
        <begin position="307"/>
        <end position="328"/>
    </location>
</feature>
<feature type="transmembrane region" description="Helical" evidence="3">
    <location>
        <begin position="132"/>
        <end position="156"/>
    </location>
</feature>
<gene>
    <name evidence="5" type="ORF">CF651_24365</name>
</gene>
<evidence type="ECO:0000259" key="4">
    <source>
        <dbReference type="Pfam" id="PF01757"/>
    </source>
</evidence>
<comment type="caution">
    <text evidence="5">The sequence shown here is derived from an EMBL/GenBank/DDBJ whole genome shotgun (WGS) entry which is preliminary data.</text>
</comment>
<dbReference type="EMBL" id="NMQW01000039">
    <property type="protein sequence ID" value="OXM83729.1"/>
    <property type="molecule type" value="Genomic_DNA"/>
</dbReference>
<dbReference type="AlphaFoldDB" id="A0A229ULE3"/>
<organism evidence="5 6">
    <name type="scientific">Paenibacillus rigui</name>
    <dbReference type="NCBI Taxonomy" id="554312"/>
    <lineage>
        <taxon>Bacteria</taxon>
        <taxon>Bacillati</taxon>
        <taxon>Bacillota</taxon>
        <taxon>Bacilli</taxon>
        <taxon>Bacillales</taxon>
        <taxon>Paenibacillaceae</taxon>
        <taxon>Paenibacillus</taxon>
    </lineage>
</organism>
<feature type="transmembrane region" description="Helical" evidence="3">
    <location>
        <begin position="194"/>
        <end position="212"/>
    </location>
</feature>
<evidence type="ECO:0000256" key="1">
    <source>
        <dbReference type="ARBA" id="ARBA00004370"/>
    </source>
</evidence>
<dbReference type="OrthoDB" id="290051at2"/>
<evidence type="ECO:0000256" key="2">
    <source>
        <dbReference type="ARBA" id="ARBA00007400"/>
    </source>
</evidence>
<comment type="similarity">
    <text evidence="2">Belongs to the acyltransferase 3 family.</text>
</comment>
<feature type="transmembrane region" description="Helical" evidence="3">
    <location>
        <begin position="275"/>
        <end position="295"/>
    </location>
</feature>
<feature type="transmembrane region" description="Helical" evidence="3">
    <location>
        <begin position="90"/>
        <end position="112"/>
    </location>
</feature>
<dbReference type="Pfam" id="PF01757">
    <property type="entry name" value="Acyl_transf_3"/>
    <property type="match status" value="1"/>
</dbReference>
<accession>A0A229ULE3</accession>
<keyword evidence="6" id="KW-1185">Reference proteome</keyword>
<dbReference type="GO" id="GO:0016747">
    <property type="term" value="F:acyltransferase activity, transferring groups other than amino-acyl groups"/>
    <property type="evidence" value="ECO:0007669"/>
    <property type="project" value="InterPro"/>
</dbReference>
<proteinExistence type="inferred from homology"/>
<feature type="domain" description="Acyltransferase 3" evidence="4">
    <location>
        <begin position="11"/>
        <end position="328"/>
    </location>
</feature>
<dbReference type="PANTHER" id="PTHR23028">
    <property type="entry name" value="ACETYLTRANSFERASE"/>
    <property type="match status" value="1"/>
</dbReference>
<comment type="subcellular location">
    <subcellularLocation>
        <location evidence="1">Membrane</location>
    </subcellularLocation>
</comment>
<keyword evidence="3" id="KW-0812">Transmembrane</keyword>
<evidence type="ECO:0000313" key="5">
    <source>
        <dbReference type="EMBL" id="OXM83729.1"/>
    </source>
</evidence>
<sequence length="357" mass="39721">METNRLTVPLIQAARGIAVVLVMLFHTSQLAHKYFEINFLGVSGMDRSGGYSYFFVLTGFLMFTLYGRHFGNPKIWSSFILKRFIRIYPLYWLVNAAVIPIYFLVPSFGLGFETKPSEIVRSLLLIPESHVPILGVAWSLIFVVFFYFMFSLLFVLNKKTAAVLFSIWIVLICLSGLGWIHVKDHVLLNFLLDGQHLEFMLGMAIAYAVRFIPARTGGYWLGAGILLFPVVWMIRYAEPAFAYPNVLYTIGSALVLVGIGTLRVQAPAWLKPVQFLGDASYSILLTSLGFLSIMLKLAKTVHLSAAVGPYTTTALCFVCALGMCCVFYERVEKPLVVRLKSMLVPKAAASGTATAGH</sequence>
<dbReference type="GO" id="GO:0016020">
    <property type="term" value="C:membrane"/>
    <property type="evidence" value="ECO:0007669"/>
    <property type="project" value="TreeGrafter"/>
</dbReference>
<dbReference type="Proteomes" id="UP000215509">
    <property type="component" value="Unassembled WGS sequence"/>
</dbReference>
<evidence type="ECO:0000256" key="3">
    <source>
        <dbReference type="SAM" id="Phobius"/>
    </source>
</evidence>
<dbReference type="PANTHER" id="PTHR23028:SF131">
    <property type="entry name" value="BLR2367 PROTEIN"/>
    <property type="match status" value="1"/>
</dbReference>
<keyword evidence="3" id="KW-0472">Membrane</keyword>
<reference evidence="5 6" key="1">
    <citation type="submission" date="2017-07" db="EMBL/GenBank/DDBJ databases">
        <title>Genome sequencing and assembly of Paenibacillus rigui.</title>
        <authorList>
            <person name="Mayilraj S."/>
        </authorList>
    </citation>
    <scope>NUCLEOTIDE SEQUENCE [LARGE SCALE GENOMIC DNA]</scope>
    <source>
        <strain evidence="5 6">JCM 16352</strain>
    </source>
</reference>